<reference evidence="4" key="1">
    <citation type="submission" date="2016-10" db="EMBL/GenBank/DDBJ databases">
        <authorList>
            <person name="Varghese N."/>
            <person name="Submissions S."/>
        </authorList>
    </citation>
    <scope>NUCLEOTIDE SEQUENCE [LARGE SCALE GENOMIC DNA]</scope>
    <source>
        <strain evidence="4">CGMCC 1.6854</strain>
    </source>
</reference>
<dbReference type="EMBL" id="FNHW01000001">
    <property type="protein sequence ID" value="SDM44436.1"/>
    <property type="molecule type" value="Genomic_DNA"/>
</dbReference>
<organism evidence="3 4">
    <name type="scientific">Fictibacillus solisalsi</name>
    <dbReference type="NCBI Taxonomy" id="459525"/>
    <lineage>
        <taxon>Bacteria</taxon>
        <taxon>Bacillati</taxon>
        <taxon>Bacillota</taxon>
        <taxon>Bacilli</taxon>
        <taxon>Bacillales</taxon>
        <taxon>Fictibacillaceae</taxon>
        <taxon>Fictibacillus</taxon>
    </lineage>
</organism>
<keyword evidence="1" id="KW-0812">Transmembrane</keyword>
<keyword evidence="1" id="KW-1133">Transmembrane helix</keyword>
<evidence type="ECO:0000256" key="1">
    <source>
        <dbReference type="SAM" id="Phobius"/>
    </source>
</evidence>
<evidence type="ECO:0000313" key="4">
    <source>
        <dbReference type="Proteomes" id="UP000199544"/>
    </source>
</evidence>
<sequence>MKEHYYGLCCQYMGQDVEILTQDGGRYVGTIQNVDAENVYLLPHQDDGTGRFFPLLGAGLIGLGLGTIAGFALAPRPPVAFGYGYGYGGVAPFPGAYGGVPGGFGGFPGGYGGFPGGYGGFPGGYGGFPGGFGGF</sequence>
<evidence type="ECO:0008006" key="5">
    <source>
        <dbReference type="Google" id="ProtNLM"/>
    </source>
</evidence>
<evidence type="ECO:0000313" key="3">
    <source>
        <dbReference type="EMBL" id="SDN39865.1"/>
    </source>
</evidence>
<proteinExistence type="predicted"/>
<dbReference type="EMBL" id="FNHW01000003">
    <property type="protein sequence ID" value="SDN39865.1"/>
    <property type="molecule type" value="Genomic_DNA"/>
</dbReference>
<keyword evidence="1" id="KW-0472">Membrane</keyword>
<dbReference type="RefSeq" id="WP_139168352.1">
    <property type="nucleotide sequence ID" value="NZ_FNHW01000001.1"/>
</dbReference>
<gene>
    <name evidence="2" type="ORF">SAMN04488137_0160</name>
    <name evidence="3" type="ORF">SAMN04488137_4374</name>
</gene>
<protein>
    <recommendedName>
        <fullName evidence="5">LSM domain-containing protein</fullName>
    </recommendedName>
</protein>
<dbReference type="AlphaFoldDB" id="A0A1H0B2P4"/>
<dbReference type="STRING" id="459525.SAMN04488137_0160"/>
<evidence type="ECO:0000313" key="2">
    <source>
        <dbReference type="EMBL" id="SDM44436.1"/>
    </source>
</evidence>
<reference evidence="3" key="2">
    <citation type="submission" date="2016-10" db="EMBL/GenBank/DDBJ databases">
        <authorList>
            <person name="de Groot N.N."/>
        </authorList>
    </citation>
    <scope>NUCLEOTIDE SEQUENCE [LARGE SCALE GENOMIC DNA]</scope>
    <source>
        <strain evidence="3">CGMCC 1.6854</strain>
    </source>
</reference>
<keyword evidence="4" id="KW-1185">Reference proteome</keyword>
<dbReference type="OrthoDB" id="2991597at2"/>
<dbReference type="Proteomes" id="UP000199544">
    <property type="component" value="Unassembled WGS sequence"/>
</dbReference>
<feature type="transmembrane region" description="Helical" evidence="1">
    <location>
        <begin position="52"/>
        <end position="74"/>
    </location>
</feature>
<accession>A0A1H0B2P4</accession>
<name>A0A1H0B2P4_9BACL</name>